<evidence type="ECO:0000256" key="4">
    <source>
        <dbReference type="ARBA" id="ARBA00022679"/>
    </source>
</evidence>
<dbReference type="Proteomes" id="UP000741282">
    <property type="component" value="Unassembled WGS sequence"/>
</dbReference>
<keyword evidence="5 7" id="KW-0949">S-adenosyl-L-methionine</keyword>
<dbReference type="EMBL" id="JAGQLN010000007">
    <property type="protein sequence ID" value="MCA9376788.1"/>
    <property type="molecule type" value="Genomic_DNA"/>
</dbReference>
<feature type="binding site" evidence="7">
    <location>
        <position position="138"/>
    </location>
    <ligand>
        <name>S-adenosyl-L-methionine</name>
        <dbReference type="ChEBI" id="CHEBI:59789"/>
    </ligand>
</feature>
<protein>
    <recommendedName>
        <fullName evidence="7">tRNA (guanine-N(7)-)-methyltransferase</fullName>
        <ecNumber evidence="7">2.1.1.33</ecNumber>
    </recommendedName>
    <alternativeName>
        <fullName evidence="7">tRNA (guanine(46)-N(7))-methyltransferase</fullName>
    </alternativeName>
    <alternativeName>
        <fullName evidence="7">tRNA(m7G46)-methyltransferase</fullName>
    </alternativeName>
</protein>
<feature type="binding site" evidence="7">
    <location>
        <position position="90"/>
    </location>
    <ligand>
        <name>S-adenosyl-L-methionine</name>
        <dbReference type="ChEBI" id="CHEBI:59789"/>
    </ligand>
</feature>
<comment type="function">
    <text evidence="2 7">Catalyzes the formation of N(7)-methylguanine at position 46 (m7G46) in tRNA.</text>
</comment>
<gene>
    <name evidence="7" type="primary">trmB</name>
    <name evidence="8" type="ORF">KC685_02615</name>
</gene>
<proteinExistence type="inferred from homology"/>
<keyword evidence="6 7" id="KW-0819">tRNA processing</keyword>
<keyword evidence="3 7" id="KW-0489">Methyltransferase</keyword>
<evidence type="ECO:0000313" key="9">
    <source>
        <dbReference type="Proteomes" id="UP000741282"/>
    </source>
</evidence>
<dbReference type="GO" id="GO:0043527">
    <property type="term" value="C:tRNA methyltransferase complex"/>
    <property type="evidence" value="ECO:0007669"/>
    <property type="project" value="TreeGrafter"/>
</dbReference>
<name>A0A955KX64_9BACT</name>
<accession>A0A955KX64</accession>
<evidence type="ECO:0000256" key="1">
    <source>
        <dbReference type="ARBA" id="ARBA00000142"/>
    </source>
</evidence>
<reference evidence="8" key="2">
    <citation type="journal article" date="2021" name="Microbiome">
        <title>Successional dynamics and alternative stable states in a saline activated sludge microbial community over 9 years.</title>
        <authorList>
            <person name="Wang Y."/>
            <person name="Ye J."/>
            <person name="Ju F."/>
            <person name="Liu L."/>
            <person name="Boyd J.A."/>
            <person name="Deng Y."/>
            <person name="Parks D.H."/>
            <person name="Jiang X."/>
            <person name="Yin X."/>
            <person name="Woodcroft B.J."/>
            <person name="Tyson G.W."/>
            <person name="Hugenholtz P."/>
            <person name="Polz M.F."/>
            <person name="Zhang T."/>
        </authorList>
    </citation>
    <scope>NUCLEOTIDE SEQUENCE</scope>
    <source>
        <strain evidence="8">HKST-UBA17</strain>
    </source>
</reference>
<dbReference type="InterPro" id="IPR029063">
    <property type="entry name" value="SAM-dependent_MTases_sf"/>
</dbReference>
<feature type="binding site" evidence="7">
    <location>
        <position position="174"/>
    </location>
    <ligand>
        <name>substrate</name>
    </ligand>
</feature>
<evidence type="ECO:0000256" key="7">
    <source>
        <dbReference type="HAMAP-Rule" id="MF_01057"/>
    </source>
</evidence>
<dbReference type="HAMAP" id="MF_01057">
    <property type="entry name" value="tRNA_methyltr_TrmB"/>
    <property type="match status" value="1"/>
</dbReference>
<organism evidence="8 9">
    <name type="scientific">Candidatus Dojkabacteria bacterium</name>
    <dbReference type="NCBI Taxonomy" id="2099670"/>
    <lineage>
        <taxon>Bacteria</taxon>
        <taxon>Candidatus Dojkabacteria</taxon>
    </lineage>
</organism>
<dbReference type="PROSITE" id="PS51625">
    <property type="entry name" value="SAM_MT_TRMB"/>
    <property type="match status" value="1"/>
</dbReference>
<comment type="caution">
    <text evidence="7">Lacks conserved residue(s) required for the propagation of feature annotation.</text>
</comment>
<dbReference type="AlphaFoldDB" id="A0A955KX64"/>
<evidence type="ECO:0000256" key="5">
    <source>
        <dbReference type="ARBA" id="ARBA00022691"/>
    </source>
</evidence>
<comment type="pathway">
    <text evidence="7">tRNA modification; N(7)-methylguanine-tRNA biosynthesis.</text>
</comment>
<comment type="catalytic activity">
    <reaction evidence="1 7">
        <text>guanosine(46) in tRNA + S-adenosyl-L-methionine = N(7)-methylguanosine(46) in tRNA + S-adenosyl-L-homocysteine</text>
        <dbReference type="Rhea" id="RHEA:42708"/>
        <dbReference type="Rhea" id="RHEA-COMP:10188"/>
        <dbReference type="Rhea" id="RHEA-COMP:10189"/>
        <dbReference type="ChEBI" id="CHEBI:57856"/>
        <dbReference type="ChEBI" id="CHEBI:59789"/>
        <dbReference type="ChEBI" id="CHEBI:74269"/>
        <dbReference type="ChEBI" id="CHEBI:74480"/>
        <dbReference type="EC" id="2.1.1.33"/>
    </reaction>
</comment>
<dbReference type="Gene3D" id="3.40.50.150">
    <property type="entry name" value="Vaccinia Virus protein VP39"/>
    <property type="match status" value="1"/>
</dbReference>
<evidence type="ECO:0000313" key="8">
    <source>
        <dbReference type="EMBL" id="MCA9376788.1"/>
    </source>
</evidence>
<dbReference type="Pfam" id="PF02390">
    <property type="entry name" value="Methyltransf_4"/>
    <property type="match status" value="1"/>
</dbReference>
<evidence type="ECO:0000256" key="2">
    <source>
        <dbReference type="ARBA" id="ARBA00003015"/>
    </source>
</evidence>
<dbReference type="InterPro" id="IPR003358">
    <property type="entry name" value="tRNA_(Gua-N-7)_MeTrfase_Trmb"/>
</dbReference>
<reference evidence="8" key="1">
    <citation type="submission" date="2020-04" db="EMBL/GenBank/DDBJ databases">
        <authorList>
            <person name="Zhang T."/>
        </authorList>
    </citation>
    <scope>NUCLEOTIDE SEQUENCE</scope>
    <source>
        <strain evidence="8">HKST-UBA17</strain>
    </source>
</reference>
<dbReference type="PANTHER" id="PTHR23417:SF14">
    <property type="entry name" value="PENTACOTRIPEPTIDE-REPEAT REGION OF PRORP DOMAIN-CONTAINING PROTEIN"/>
    <property type="match status" value="1"/>
</dbReference>
<feature type="binding site" evidence="7">
    <location>
        <position position="115"/>
    </location>
    <ligand>
        <name>S-adenosyl-L-methionine</name>
        <dbReference type="ChEBI" id="CHEBI:59789"/>
    </ligand>
</feature>
<dbReference type="PANTHER" id="PTHR23417">
    <property type="entry name" value="3-DEOXY-D-MANNO-OCTULOSONIC-ACID TRANSFERASE/TRNA GUANINE-N 7 - -METHYLTRANSFERASE"/>
    <property type="match status" value="1"/>
</dbReference>
<keyword evidence="4 7" id="KW-0808">Transferase</keyword>
<dbReference type="GO" id="GO:0008176">
    <property type="term" value="F:tRNA (guanine(46)-N7)-methyltransferase activity"/>
    <property type="evidence" value="ECO:0007669"/>
    <property type="project" value="UniProtKB-UniRule"/>
</dbReference>
<comment type="caution">
    <text evidence="8">The sequence shown here is derived from an EMBL/GenBank/DDBJ whole genome shotgun (WGS) entry which is preliminary data.</text>
</comment>
<dbReference type="SUPFAM" id="SSF53335">
    <property type="entry name" value="S-adenosyl-L-methionine-dependent methyltransferases"/>
    <property type="match status" value="1"/>
</dbReference>
<feature type="binding site" evidence="7">
    <location>
        <position position="65"/>
    </location>
    <ligand>
        <name>S-adenosyl-L-methionine</name>
        <dbReference type="ChEBI" id="CHEBI:59789"/>
    </ligand>
</feature>
<evidence type="ECO:0000256" key="3">
    <source>
        <dbReference type="ARBA" id="ARBA00022603"/>
    </source>
</evidence>
<sequence>MQHQIKKYSYLSYKILTKSISIFIKKVRSIFWQIDPRIVGSFGVDRLPYPVRWDRYFDTKRILVEIGSGHGELLHHLATVNEDAVSIGFEISSEYTRRTEKKIKDQSNALVYKADAYPFISKLFDKNTVSKIYILFPDPWHKKRHHKRRPITSRWLYSIWSVLQEGGEILFVTDWDEYYGFVDAEVSKFATYRVDCKIEKGVYSPKLLNLIETHYYKKWEEIGRTFQYIKLSKYP</sequence>
<comment type="similarity">
    <text evidence="7">Belongs to the class I-like SAM-binding methyltransferase superfamily. TrmB family.</text>
</comment>
<dbReference type="InterPro" id="IPR055361">
    <property type="entry name" value="tRNA_methyltr_TrmB_bact"/>
</dbReference>
<feature type="binding site" evidence="7">
    <location>
        <position position="142"/>
    </location>
    <ligand>
        <name>substrate</name>
    </ligand>
</feature>
<dbReference type="EC" id="2.1.1.33" evidence="7"/>
<evidence type="ECO:0000256" key="6">
    <source>
        <dbReference type="ARBA" id="ARBA00022694"/>
    </source>
</evidence>